<name>A0AAV2HUH8_LYMST</name>
<dbReference type="InterPro" id="IPR001299">
    <property type="entry name" value="Ependymin"/>
</dbReference>
<evidence type="ECO:0008006" key="4">
    <source>
        <dbReference type="Google" id="ProtNLM"/>
    </source>
</evidence>
<accession>A0AAV2HUH8</accession>
<dbReference type="EMBL" id="CAXITT010000226">
    <property type="protein sequence ID" value="CAL1536321.1"/>
    <property type="molecule type" value="Genomic_DNA"/>
</dbReference>
<dbReference type="AlphaFoldDB" id="A0AAV2HUH8"/>
<gene>
    <name evidence="2" type="ORF">GSLYS_00010234001</name>
</gene>
<evidence type="ECO:0000256" key="1">
    <source>
        <dbReference type="SAM" id="MobiDB-lite"/>
    </source>
</evidence>
<organism evidence="2 3">
    <name type="scientific">Lymnaea stagnalis</name>
    <name type="common">Great pond snail</name>
    <name type="synonym">Helix stagnalis</name>
    <dbReference type="NCBI Taxonomy" id="6523"/>
    <lineage>
        <taxon>Eukaryota</taxon>
        <taxon>Metazoa</taxon>
        <taxon>Spiralia</taxon>
        <taxon>Lophotrochozoa</taxon>
        <taxon>Mollusca</taxon>
        <taxon>Gastropoda</taxon>
        <taxon>Heterobranchia</taxon>
        <taxon>Euthyneura</taxon>
        <taxon>Panpulmonata</taxon>
        <taxon>Hygrophila</taxon>
        <taxon>Lymnaeoidea</taxon>
        <taxon>Lymnaeidae</taxon>
        <taxon>Lymnaea</taxon>
    </lineage>
</organism>
<evidence type="ECO:0000313" key="3">
    <source>
        <dbReference type="Proteomes" id="UP001497497"/>
    </source>
</evidence>
<protein>
    <recommendedName>
        <fullName evidence="4">Ependymin related protein-1</fullName>
    </recommendedName>
</protein>
<sequence>MHFTTVGKANKTRHRPPLTVTPPEESQPPSPFQTSSAQVNMKMLLLLLAAVVGMAYAARPCSAPFELTFRASRHDQADTYYRRYYTEYDRPNQRVVMFEESFTGGTREIREFLFLHYIDTGFEYDFKLKNCTRFSTGPFRPFEVPYNSTYEGSFQVGGPGEDLTVDVWSDRLPTRRENWIGEFSLRNCYPVSQFLVDTVNFNRTSISHFFDAVQGIVNPNDFDVPTECSRLTANSPMSESARIARSMYTGTFEH</sequence>
<dbReference type="GO" id="GO:0005576">
    <property type="term" value="C:extracellular region"/>
    <property type="evidence" value="ECO:0007669"/>
    <property type="project" value="InterPro"/>
</dbReference>
<dbReference type="PANTHER" id="PTHR10697">
    <property type="entry name" value="MAMMALIAN EPENDYMIN-RELATED PROTEIN 1"/>
    <property type="match status" value="1"/>
</dbReference>
<feature type="region of interest" description="Disordered" evidence="1">
    <location>
        <begin position="1"/>
        <end position="34"/>
    </location>
</feature>
<dbReference type="GO" id="GO:0005764">
    <property type="term" value="C:lysosome"/>
    <property type="evidence" value="ECO:0007669"/>
    <property type="project" value="TreeGrafter"/>
</dbReference>
<dbReference type="PANTHER" id="PTHR10697:SF1">
    <property type="entry name" value="MAMMALIAN EPENDYMIN-RELATED PROTEIN 1"/>
    <property type="match status" value="1"/>
</dbReference>
<dbReference type="Proteomes" id="UP001497497">
    <property type="component" value="Unassembled WGS sequence"/>
</dbReference>
<keyword evidence="3" id="KW-1185">Reference proteome</keyword>
<comment type="caution">
    <text evidence="2">The sequence shown here is derived from an EMBL/GenBank/DDBJ whole genome shotgun (WGS) entry which is preliminary data.</text>
</comment>
<reference evidence="2 3" key="1">
    <citation type="submission" date="2024-04" db="EMBL/GenBank/DDBJ databases">
        <authorList>
            <consortium name="Genoscope - CEA"/>
            <person name="William W."/>
        </authorList>
    </citation>
    <scope>NUCLEOTIDE SEQUENCE [LARGE SCALE GENOMIC DNA]</scope>
</reference>
<dbReference type="GO" id="GO:0005509">
    <property type="term" value="F:calcium ion binding"/>
    <property type="evidence" value="ECO:0007669"/>
    <property type="project" value="InterPro"/>
</dbReference>
<dbReference type="GO" id="GO:0007160">
    <property type="term" value="P:cell-matrix adhesion"/>
    <property type="evidence" value="ECO:0007669"/>
    <property type="project" value="InterPro"/>
</dbReference>
<proteinExistence type="predicted"/>
<dbReference type="Pfam" id="PF00811">
    <property type="entry name" value="Ependymin"/>
    <property type="match status" value="1"/>
</dbReference>
<evidence type="ECO:0000313" key="2">
    <source>
        <dbReference type="EMBL" id="CAL1536321.1"/>
    </source>
</evidence>